<dbReference type="Proteomes" id="UP000694866">
    <property type="component" value="Unplaced"/>
</dbReference>
<dbReference type="InterPro" id="IPR001309">
    <property type="entry name" value="Pept_C14_p20"/>
</dbReference>
<dbReference type="InterPro" id="IPR003599">
    <property type="entry name" value="Ig_sub"/>
</dbReference>
<dbReference type="Pfam" id="PF00656">
    <property type="entry name" value="Peptidase_C14"/>
    <property type="match status" value="1"/>
</dbReference>
<dbReference type="PROSITE" id="PS50835">
    <property type="entry name" value="IG_LIKE"/>
    <property type="match status" value="2"/>
</dbReference>
<dbReference type="SUPFAM" id="SSF48726">
    <property type="entry name" value="Immunoglobulin"/>
    <property type="match status" value="1"/>
</dbReference>
<reference evidence="5" key="1">
    <citation type="submission" date="2025-08" db="UniProtKB">
        <authorList>
            <consortium name="RefSeq"/>
        </authorList>
    </citation>
    <scope>IDENTIFICATION</scope>
    <source>
        <strain evidence="5">USDA-PBARC FA_bdor</strain>
        <tissue evidence="5">Whole organism</tissue>
    </source>
</reference>
<proteinExistence type="inferred from homology"/>
<dbReference type="SUPFAM" id="SSF47986">
    <property type="entry name" value="DEATH domain"/>
    <property type="match status" value="1"/>
</dbReference>
<dbReference type="PANTHER" id="PTHR22576:SF37">
    <property type="entry name" value="MUCOSA-ASSOCIATED LYMPHOID TISSUE LYMPHOMA TRANSLOCATION PROTEIN 1"/>
    <property type="match status" value="1"/>
</dbReference>
<dbReference type="InterPro" id="IPR011600">
    <property type="entry name" value="Pept_C14_caspase"/>
</dbReference>
<dbReference type="Gene3D" id="1.10.533.10">
    <property type="entry name" value="Death Domain, Fas"/>
    <property type="match status" value="1"/>
</dbReference>
<dbReference type="Gene3D" id="2.60.40.10">
    <property type="entry name" value="Immunoglobulins"/>
    <property type="match status" value="2"/>
</dbReference>
<feature type="domain" description="Ig-like" evidence="3">
    <location>
        <begin position="199"/>
        <end position="275"/>
    </location>
</feature>
<dbReference type="InterPro" id="IPR052039">
    <property type="entry name" value="Caspase-related_regulators"/>
</dbReference>
<dbReference type="SMART" id="SM00409">
    <property type="entry name" value="IG"/>
    <property type="match status" value="2"/>
</dbReference>
<sequence length="642" mass="73213">MYKFPEDLELEELPSNIYQELLDELDVDNNWINLGEYVAQQLELGSRWVRSLEGRGIIRGRVSPADNLLCQLSIRMCTVGNLGELLEDCGLFRALSILRETESLVITRHPNFPCQQVKVSLGRKIQLICEATGLPPPSYAWYHGDSILNNAGAKELNLEITREDQEGEYKCLVSQVDIEGRILEELISESVYVTVNPTPIVIERQPLRFVEIRKGKSLVLSCKVKSHPEPIYQWFRDNTKLEMQTSNVLEIENFNANDEGKYYCYMKNPVSEVCTERCNVIMELPREKATAKIALLIANEDYDHHERLKTPKNDVAKLAKLLQEIGFKVICFANLDIQQMKNAMAIFAAALSEGAYGLFYFAGHGFKMQESYVLSVDAPKSFLRSDAICESEILSIIMPKDPALLAVILDTCQTVPPRELNPDIHREIPKVNEYRSRKNLRNLIQAYSTSSHRPSYERSSNENGLYVTHLSKFMAKDIPVQKVFEEVGRSIDTWFKGKERNQIPMFALTVTKPFRLTDGIYAKNTSEPSELEQLLSFPSKKIEILFQQSGINCQVQISPYLKPFCNFVKLSFHAVDGLSVNLYNLVPIEPNNLFRSKNNEFWIHNPQRSKGPLAIFIERDGNRVGASALKLMDYVPKILQSL</sequence>
<evidence type="ECO:0000259" key="3">
    <source>
        <dbReference type="PROSITE" id="PS50835"/>
    </source>
</evidence>
<evidence type="ECO:0000313" key="5">
    <source>
        <dbReference type="RefSeq" id="XP_011304872.1"/>
    </source>
</evidence>
<dbReference type="InterPro" id="IPR015917">
    <property type="entry name" value="Pept_C14A"/>
</dbReference>
<dbReference type="GeneID" id="105267605"/>
<dbReference type="GO" id="GO:0004197">
    <property type="term" value="F:cysteine-type endopeptidase activity"/>
    <property type="evidence" value="ECO:0007669"/>
    <property type="project" value="InterPro"/>
</dbReference>
<name>A0A9R1U2L3_9HYME</name>
<dbReference type="SUPFAM" id="SSF52129">
    <property type="entry name" value="Caspase-like"/>
    <property type="match status" value="1"/>
</dbReference>
<dbReference type="Gene3D" id="3.40.50.1460">
    <property type="match status" value="1"/>
</dbReference>
<dbReference type="AlphaFoldDB" id="A0A9R1U2L3"/>
<dbReference type="InterPro" id="IPR003598">
    <property type="entry name" value="Ig_sub2"/>
</dbReference>
<organism evidence="4 5">
    <name type="scientific">Fopius arisanus</name>
    <dbReference type="NCBI Taxonomy" id="64838"/>
    <lineage>
        <taxon>Eukaryota</taxon>
        <taxon>Metazoa</taxon>
        <taxon>Ecdysozoa</taxon>
        <taxon>Arthropoda</taxon>
        <taxon>Hexapoda</taxon>
        <taxon>Insecta</taxon>
        <taxon>Pterygota</taxon>
        <taxon>Neoptera</taxon>
        <taxon>Endopterygota</taxon>
        <taxon>Hymenoptera</taxon>
        <taxon>Apocrita</taxon>
        <taxon>Ichneumonoidea</taxon>
        <taxon>Braconidae</taxon>
        <taxon>Opiinae</taxon>
        <taxon>Fopius</taxon>
    </lineage>
</organism>
<gene>
    <name evidence="5" type="primary">LOC105267605</name>
</gene>
<dbReference type="InterPro" id="IPR011029">
    <property type="entry name" value="DEATH-like_dom_sf"/>
</dbReference>
<dbReference type="Pfam" id="PF13927">
    <property type="entry name" value="Ig_3"/>
    <property type="match status" value="2"/>
</dbReference>
<dbReference type="GO" id="GO:0006508">
    <property type="term" value="P:proteolysis"/>
    <property type="evidence" value="ECO:0007669"/>
    <property type="project" value="InterPro"/>
</dbReference>
<dbReference type="PANTHER" id="PTHR22576">
    <property type="entry name" value="MUCOSA ASSOCIATED LYMPHOID TISSUE LYMPHOMA TRANSLOCATION PROTEIN 1/PARACASPASE"/>
    <property type="match status" value="1"/>
</dbReference>
<accession>A0A9R1U2L3</accession>
<dbReference type="InterPro" id="IPR007110">
    <property type="entry name" value="Ig-like_dom"/>
</dbReference>
<dbReference type="PROSITE" id="PS50208">
    <property type="entry name" value="CASPASE_P20"/>
    <property type="match status" value="1"/>
</dbReference>
<dbReference type="RefSeq" id="XP_011304872.1">
    <property type="nucleotide sequence ID" value="XM_011306570.1"/>
</dbReference>
<evidence type="ECO:0000313" key="4">
    <source>
        <dbReference type="Proteomes" id="UP000694866"/>
    </source>
</evidence>
<keyword evidence="4" id="KW-1185">Reference proteome</keyword>
<dbReference type="InterPro" id="IPR013783">
    <property type="entry name" value="Ig-like_fold"/>
</dbReference>
<evidence type="ECO:0000259" key="2">
    <source>
        <dbReference type="PROSITE" id="PS50208"/>
    </source>
</evidence>
<feature type="domain" description="Ig-like" evidence="3">
    <location>
        <begin position="110"/>
        <end position="188"/>
    </location>
</feature>
<dbReference type="SMART" id="SM00115">
    <property type="entry name" value="CASc"/>
    <property type="match status" value="1"/>
</dbReference>
<evidence type="ECO:0000256" key="1">
    <source>
        <dbReference type="ARBA" id="ARBA00010134"/>
    </source>
</evidence>
<dbReference type="InterPro" id="IPR029030">
    <property type="entry name" value="Caspase-like_dom_sf"/>
</dbReference>
<dbReference type="SMART" id="SM00408">
    <property type="entry name" value="IGc2"/>
    <property type="match status" value="2"/>
</dbReference>
<comment type="similarity">
    <text evidence="1">Belongs to the peptidase C14A family.</text>
</comment>
<dbReference type="OrthoDB" id="417046at2759"/>
<feature type="domain" description="Caspase family p20" evidence="2">
    <location>
        <begin position="290"/>
        <end position="367"/>
    </location>
</feature>
<dbReference type="KEGG" id="fas:105267605"/>
<dbReference type="InterPro" id="IPR036179">
    <property type="entry name" value="Ig-like_dom_sf"/>
</dbReference>
<protein>
    <submittedName>
        <fullName evidence="5">Mucosa-associated lymphoid tissue lymphoma translocation protein 1 isoform X1</fullName>
    </submittedName>
</protein>
<dbReference type="CDD" id="cd00096">
    <property type="entry name" value="Ig"/>
    <property type="match status" value="1"/>
</dbReference>